<keyword evidence="2" id="KW-0614">Plasmid</keyword>
<evidence type="ECO:0000313" key="2">
    <source>
        <dbReference type="EMBL" id="AFK94349.1"/>
    </source>
</evidence>
<gene>
    <name evidence="2" type="ordered locus">Tsac_2802</name>
</gene>
<evidence type="ECO:0000313" key="3">
    <source>
        <dbReference type="Proteomes" id="UP000006178"/>
    </source>
</evidence>
<keyword evidence="3" id="KW-1185">Reference proteome</keyword>
<evidence type="ECO:0000256" key="1">
    <source>
        <dbReference type="SAM" id="SignalP"/>
    </source>
</evidence>
<accession>I3WBZ8</accession>
<feature type="signal peptide" evidence="1">
    <location>
        <begin position="1"/>
        <end position="20"/>
    </location>
</feature>
<keyword evidence="1" id="KW-0732">Signal</keyword>
<geneLocation type="plasmid" evidence="2 3">
    <name>pMU3262</name>
</geneLocation>
<feature type="chain" id="PRO_5039351991" evidence="1">
    <location>
        <begin position="21"/>
        <end position="120"/>
    </location>
</feature>
<organism evidence="2 3">
    <name type="scientific">Thermoanaerobacterium saccharolyticum (strain DSM 8691 / JW/SL-YS485)</name>
    <dbReference type="NCBI Taxonomy" id="1094508"/>
    <lineage>
        <taxon>Bacteria</taxon>
        <taxon>Bacillati</taxon>
        <taxon>Bacillota</taxon>
        <taxon>Clostridia</taxon>
        <taxon>Thermoanaerobacterales</taxon>
        <taxon>Thermoanaerobacteraceae</taxon>
        <taxon>Thermoanaerobacterium</taxon>
    </lineage>
</organism>
<reference evidence="2 3" key="1">
    <citation type="journal article" date="2014" name="Appl. Environ. Microbiol.">
        <title>Profile of Secreted Hydrolases, Associated Proteins, and SlpA in Thermoanaerobacterium saccharolyticum during the Degradation of Hemicellulose.</title>
        <authorList>
            <person name="Currie D.H."/>
            <person name="Guss A.M."/>
            <person name="Herring C.D."/>
            <person name="Giannone R.J."/>
            <person name="Johnson C.M."/>
            <person name="Lankford P.K."/>
            <person name="Brown S.D."/>
            <person name="Hettich R.L."/>
            <person name="Lynd L.R."/>
        </authorList>
    </citation>
    <scope>NUCLEOTIDE SEQUENCE [LARGE SCALE GENOMIC DNA]</scope>
    <source>
        <strain evidence="3">DSM 8691 / JW/SL-YS485</strain>
    </source>
</reference>
<dbReference type="EMBL" id="CP003185">
    <property type="protein sequence ID" value="AFK94349.1"/>
    <property type="molecule type" value="Genomic_DNA"/>
</dbReference>
<dbReference type="RefSeq" id="WP_014759620.1">
    <property type="nucleotide sequence ID" value="NC_017998.1"/>
</dbReference>
<dbReference type="Proteomes" id="UP000006178">
    <property type="component" value="Plasmid pMU3262"/>
</dbReference>
<dbReference type="AlphaFoldDB" id="I3WBZ8"/>
<dbReference type="KEGG" id="tsh:Tsac_2802"/>
<proteinExistence type="predicted"/>
<sequence>MRFVCFLLVFIFIFSNIAYASDIDRYKNIINSYCDNFGYDFMGIYGDQLYFKLREDYSGHNIIKVISFDIKTLPEQFKIDKKVYNDNQFIYDGLFYLFLLRKMVDFGLLKKSPFKYIFKR</sequence>
<protein>
    <submittedName>
        <fullName evidence="2">Uncharacterized protein</fullName>
    </submittedName>
</protein>
<name>I3WBZ8_THESW</name>
<dbReference type="BioCyc" id="TSAC1094508:GLMA-2848-MONOMER"/>